<comment type="caution">
    <text evidence="1">The sequence shown here is derived from an EMBL/GenBank/DDBJ whole genome shotgun (WGS) entry which is preliminary data.</text>
</comment>
<dbReference type="Proteomes" id="UP000299102">
    <property type="component" value="Unassembled WGS sequence"/>
</dbReference>
<keyword evidence="2" id="KW-1185">Reference proteome</keyword>
<reference evidence="1 2" key="1">
    <citation type="journal article" date="2019" name="Commun. Biol.">
        <title>The bagworm genome reveals a unique fibroin gene that provides high tensile strength.</title>
        <authorList>
            <person name="Kono N."/>
            <person name="Nakamura H."/>
            <person name="Ohtoshi R."/>
            <person name="Tomita M."/>
            <person name="Numata K."/>
            <person name="Arakawa K."/>
        </authorList>
    </citation>
    <scope>NUCLEOTIDE SEQUENCE [LARGE SCALE GENOMIC DNA]</scope>
</reference>
<organism evidence="1 2">
    <name type="scientific">Eumeta variegata</name>
    <name type="common">Bagworm moth</name>
    <name type="synonym">Eumeta japonica</name>
    <dbReference type="NCBI Taxonomy" id="151549"/>
    <lineage>
        <taxon>Eukaryota</taxon>
        <taxon>Metazoa</taxon>
        <taxon>Ecdysozoa</taxon>
        <taxon>Arthropoda</taxon>
        <taxon>Hexapoda</taxon>
        <taxon>Insecta</taxon>
        <taxon>Pterygota</taxon>
        <taxon>Neoptera</taxon>
        <taxon>Endopterygota</taxon>
        <taxon>Lepidoptera</taxon>
        <taxon>Glossata</taxon>
        <taxon>Ditrysia</taxon>
        <taxon>Tineoidea</taxon>
        <taxon>Psychidae</taxon>
        <taxon>Oiketicinae</taxon>
        <taxon>Eumeta</taxon>
    </lineage>
</organism>
<gene>
    <name evidence="1" type="ORF">EVAR_55671_1</name>
</gene>
<name>A0A4C2A165_EUMVA</name>
<accession>A0A4C2A165</accession>
<evidence type="ECO:0000313" key="2">
    <source>
        <dbReference type="Proteomes" id="UP000299102"/>
    </source>
</evidence>
<sequence>MYSAPLTTAQQEVPGERVMITASVSARGPRPNCDISYRLNTFVRSWPTYAGSRARSSLNDICHIQSYASRRLKLSVSLDPSRAGGRPAGARPGLVRRTAIHRYLIGDLQAPC</sequence>
<dbReference type="AlphaFoldDB" id="A0A4C2A165"/>
<evidence type="ECO:0000313" key="1">
    <source>
        <dbReference type="EMBL" id="GBP92715.1"/>
    </source>
</evidence>
<proteinExistence type="predicted"/>
<protein>
    <submittedName>
        <fullName evidence="1">Uncharacterized protein</fullName>
    </submittedName>
</protein>
<dbReference type="EMBL" id="BGZK01002301">
    <property type="protein sequence ID" value="GBP92715.1"/>
    <property type="molecule type" value="Genomic_DNA"/>
</dbReference>